<reference evidence="1 2" key="1">
    <citation type="journal article" date="2019" name="Sci. Rep.">
        <title>Orb-weaving spider Araneus ventricosus genome elucidates the spidroin gene catalogue.</title>
        <authorList>
            <person name="Kono N."/>
            <person name="Nakamura H."/>
            <person name="Ohtoshi R."/>
            <person name="Moran D.A.P."/>
            <person name="Shinohara A."/>
            <person name="Yoshida Y."/>
            <person name="Fujiwara M."/>
            <person name="Mori M."/>
            <person name="Tomita M."/>
            <person name="Arakawa K."/>
        </authorList>
    </citation>
    <scope>NUCLEOTIDE SEQUENCE [LARGE SCALE GENOMIC DNA]</scope>
</reference>
<dbReference type="Proteomes" id="UP000499080">
    <property type="component" value="Unassembled WGS sequence"/>
</dbReference>
<proteinExistence type="predicted"/>
<evidence type="ECO:0000313" key="2">
    <source>
        <dbReference type="Proteomes" id="UP000499080"/>
    </source>
</evidence>
<comment type="caution">
    <text evidence="1">The sequence shown here is derived from an EMBL/GenBank/DDBJ whole genome shotgun (WGS) entry which is preliminary data.</text>
</comment>
<keyword evidence="2" id="KW-1185">Reference proteome</keyword>
<accession>A0A4Y2KGN5</accession>
<gene>
    <name evidence="1" type="ORF">AVEN_198813_1</name>
</gene>
<organism evidence="1 2">
    <name type="scientific">Araneus ventricosus</name>
    <name type="common">Orbweaver spider</name>
    <name type="synonym">Epeira ventricosa</name>
    <dbReference type="NCBI Taxonomy" id="182803"/>
    <lineage>
        <taxon>Eukaryota</taxon>
        <taxon>Metazoa</taxon>
        <taxon>Ecdysozoa</taxon>
        <taxon>Arthropoda</taxon>
        <taxon>Chelicerata</taxon>
        <taxon>Arachnida</taxon>
        <taxon>Araneae</taxon>
        <taxon>Araneomorphae</taxon>
        <taxon>Entelegynae</taxon>
        <taxon>Araneoidea</taxon>
        <taxon>Araneidae</taxon>
        <taxon>Araneus</taxon>
    </lineage>
</organism>
<name>A0A4Y2KGN5_ARAVE</name>
<dbReference type="EMBL" id="BGPR01004581">
    <property type="protein sequence ID" value="GBN01102.1"/>
    <property type="molecule type" value="Genomic_DNA"/>
</dbReference>
<dbReference type="OrthoDB" id="2386367at2759"/>
<protein>
    <submittedName>
        <fullName evidence="1">Uncharacterized protein</fullName>
    </submittedName>
</protein>
<dbReference type="AlphaFoldDB" id="A0A4Y2KGN5"/>
<evidence type="ECO:0000313" key="1">
    <source>
        <dbReference type="EMBL" id="GBN01102.1"/>
    </source>
</evidence>
<sequence length="511" mass="58625">MKRKLELYKASVKETDERLFSREFTSRYVSSEPFFVWKNEQYGNEISQLLSGKEIVLKADVKKSEPGKDAIKFRSVELYFKSKNKTIQSQVNDTLKKFDICATHLGNSYYRYEDRIHVISSPKRTIFYSFEKNRLGDPIHKNQVYKKLSSGDLMLSPYAMWMFKLNSTKKNAFLELETFKGLIDLELEGHGSYVAGEVGSLLDEYETDHEQRVFEKSNIAFDSNNRYIRSLDHADNFNNFATSTASGLSSPISYMSNFLKIYFVFVMNSVNKLLFNYNETLKSTVVINIPERAPIISSDPSKIISAVGRLEEIFSSVLGNDSVRKEIIHTDLLKRKYLQRIIKKPSLSSQSVDNDRINKPNFGTRFNCLVDDYTDQAEPVFLGEPGNGQHNQIIQAPDLNYSLFLADFVARYFTGIKYESEIESALLSPKKAIAKRINGCIFQTDNDINQSLFSLLKSKEANGNSLCSKLKNYVYSAFHFLGFVKKEDVDDFILDIRNLFVCQEPYAALDL</sequence>